<dbReference type="OrthoDB" id="4499262at2759"/>
<gene>
    <name evidence="4" type="ORF">F503_05302</name>
</gene>
<keyword evidence="2" id="KW-0472">Membrane</keyword>
<dbReference type="EMBL" id="KE148146">
    <property type="protein sequence ID" value="EPE10207.1"/>
    <property type="molecule type" value="Genomic_DNA"/>
</dbReference>
<evidence type="ECO:0000313" key="5">
    <source>
        <dbReference type="Proteomes" id="UP000016923"/>
    </source>
</evidence>
<dbReference type="HOGENOM" id="CLU_029957_0_0_1"/>
<accession>S3CBE5</accession>
<proteinExistence type="predicted"/>
<evidence type="ECO:0000256" key="2">
    <source>
        <dbReference type="SAM" id="Phobius"/>
    </source>
</evidence>
<keyword evidence="2" id="KW-0812">Transmembrane</keyword>
<evidence type="ECO:0000256" key="1">
    <source>
        <dbReference type="SAM" id="MobiDB-lite"/>
    </source>
</evidence>
<keyword evidence="5" id="KW-1185">Reference proteome</keyword>
<keyword evidence="2" id="KW-1133">Transmembrane helix</keyword>
<evidence type="ECO:0000256" key="3">
    <source>
        <dbReference type="SAM" id="SignalP"/>
    </source>
</evidence>
<dbReference type="STRING" id="1262450.S3CBE5"/>
<dbReference type="OMA" id="FATHEYD"/>
<keyword evidence="3" id="KW-0732">Signal</keyword>
<protein>
    <submittedName>
        <fullName evidence="4">Transcription factor c2h2</fullName>
    </submittedName>
</protein>
<name>S3CBE5_OPHP1</name>
<dbReference type="VEuPathDB" id="FungiDB:F503_05302"/>
<reference evidence="4 5" key="1">
    <citation type="journal article" date="2013" name="BMC Genomics">
        <title>The genome and transcriptome of the pine saprophyte Ophiostoma piceae, and a comparison with the bark beetle-associated pine pathogen Grosmannia clavigera.</title>
        <authorList>
            <person name="Haridas S."/>
            <person name="Wang Y."/>
            <person name="Lim L."/>
            <person name="Massoumi Alamouti S."/>
            <person name="Jackman S."/>
            <person name="Docking R."/>
            <person name="Robertson G."/>
            <person name="Birol I."/>
            <person name="Bohlmann J."/>
            <person name="Breuil C."/>
        </authorList>
    </citation>
    <scope>NUCLEOTIDE SEQUENCE [LARGE SCALE GENOMIC DNA]</scope>
    <source>
        <strain evidence="4 5">UAMH 11346</strain>
    </source>
</reference>
<dbReference type="eggNOG" id="ENOG502RJED">
    <property type="taxonomic scope" value="Eukaryota"/>
</dbReference>
<feature type="chain" id="PRO_5004507050" evidence="3">
    <location>
        <begin position="41"/>
        <end position="582"/>
    </location>
</feature>
<dbReference type="AlphaFoldDB" id="S3CBE5"/>
<feature type="transmembrane region" description="Helical" evidence="2">
    <location>
        <begin position="301"/>
        <end position="321"/>
    </location>
</feature>
<sequence length="582" mass="60091">MRLSAPSRWRSLAHHCRRKSRSSTMRFTLAALLLAAPGHGAFLARDDAAVNEFFQPYPGLSPRYLLEGMPAVVRRDSSNCNSGYHSCLDINSTLCCPNDRYCMIDPSTSEATCCSIGLTCSSPCNETQYECNATTTKAVTQKQTELISGTATLTLTSPNTQTGAGITLKTITATITTTSVYLACCARRCPATSNFLCASTFGGGCCQYGQTCGSSSKCTWTSAGPTASDTATGTGLISALPSSCTTGQVSCASSLGGGCCDTGHTCTVVSDQVYCAEASGVTNSTTTDGDSGLSAGAKAGIALGVVFGAGAFIGAATWLCIRRRRQSSAGGSSRRASALPPPSFATHEYDDLQQGARQDPRMYQESLAAGAVPGSDVAASPGSRSWRNPSFFRRNAGINMAASSSPATPGMATASERGATQDYFGPVAVAGPFTAETPSAVSPHGGLGSGVPVQPQGPHHIVAPVEIGSSQRDIDASVFNANASASATPAHDPNDEKYALGQNQQSHEPPPSELPQAQQHFELYGSEVPVVTPAETAGEQATPGAVVSPMETPLETGCDSPTVPRTPQPFKAVEAQPESSDK</sequence>
<dbReference type="PANTHER" id="PTHR39599:SF1">
    <property type="entry name" value="GPI-ANCHORED PROTEIN (EUROFUNG)"/>
    <property type="match status" value="1"/>
</dbReference>
<feature type="region of interest" description="Disordered" evidence="1">
    <location>
        <begin position="485"/>
        <end position="582"/>
    </location>
</feature>
<organism evidence="4 5">
    <name type="scientific">Ophiostoma piceae (strain UAMH 11346)</name>
    <name type="common">Sap stain fungus</name>
    <dbReference type="NCBI Taxonomy" id="1262450"/>
    <lineage>
        <taxon>Eukaryota</taxon>
        <taxon>Fungi</taxon>
        <taxon>Dikarya</taxon>
        <taxon>Ascomycota</taxon>
        <taxon>Pezizomycotina</taxon>
        <taxon>Sordariomycetes</taxon>
        <taxon>Sordariomycetidae</taxon>
        <taxon>Ophiostomatales</taxon>
        <taxon>Ophiostomataceae</taxon>
        <taxon>Ophiostoma</taxon>
    </lineage>
</organism>
<evidence type="ECO:0000313" key="4">
    <source>
        <dbReference type="EMBL" id="EPE10207.1"/>
    </source>
</evidence>
<dbReference type="PANTHER" id="PTHR39599">
    <property type="entry name" value="GPI-ANCHORED PROTEIN (EUROFUNG)-RELATED-RELATED"/>
    <property type="match status" value="1"/>
</dbReference>
<dbReference type="Proteomes" id="UP000016923">
    <property type="component" value="Unassembled WGS sequence"/>
</dbReference>
<feature type="signal peptide" evidence="3">
    <location>
        <begin position="1"/>
        <end position="40"/>
    </location>
</feature>